<dbReference type="AlphaFoldDB" id="A0A838XJS0"/>
<gene>
    <name evidence="2" type="ORF">H1W37_01655</name>
</gene>
<dbReference type="InterPro" id="IPR025870">
    <property type="entry name" value="Glyoxalase-like_dom"/>
</dbReference>
<dbReference type="Gene3D" id="3.10.180.10">
    <property type="entry name" value="2,3-Dihydroxybiphenyl 1,2-Dioxygenase, domain 1"/>
    <property type="match status" value="1"/>
</dbReference>
<dbReference type="Proteomes" id="UP000559404">
    <property type="component" value="Unassembled WGS sequence"/>
</dbReference>
<keyword evidence="3" id="KW-1185">Reference proteome</keyword>
<evidence type="ECO:0000313" key="3">
    <source>
        <dbReference type="Proteomes" id="UP000559404"/>
    </source>
</evidence>
<proteinExistence type="predicted"/>
<name>A0A838XJS0_9HYPH</name>
<dbReference type="EMBL" id="JACEON010000001">
    <property type="protein sequence ID" value="MBA4610342.1"/>
    <property type="molecule type" value="Genomic_DNA"/>
</dbReference>
<dbReference type="RefSeq" id="WP_181758520.1">
    <property type="nucleotide sequence ID" value="NZ_BMCR01000001.1"/>
</dbReference>
<accession>A0A838XJS0</accession>
<feature type="domain" description="Glyoxalase-like" evidence="1">
    <location>
        <begin position="6"/>
        <end position="188"/>
    </location>
</feature>
<protein>
    <submittedName>
        <fullName evidence="2">VOC family protein</fullName>
    </submittedName>
</protein>
<comment type="caution">
    <text evidence="2">The sequence shown here is derived from an EMBL/GenBank/DDBJ whole genome shotgun (WGS) entry which is preliminary data.</text>
</comment>
<evidence type="ECO:0000313" key="2">
    <source>
        <dbReference type="EMBL" id="MBA4610342.1"/>
    </source>
</evidence>
<dbReference type="InterPro" id="IPR029068">
    <property type="entry name" value="Glyas_Bleomycin-R_OHBP_Dase"/>
</dbReference>
<organism evidence="2 3">
    <name type="scientific">Stappia taiwanensis</name>
    <dbReference type="NCBI Taxonomy" id="992267"/>
    <lineage>
        <taxon>Bacteria</taxon>
        <taxon>Pseudomonadati</taxon>
        <taxon>Pseudomonadota</taxon>
        <taxon>Alphaproteobacteria</taxon>
        <taxon>Hyphomicrobiales</taxon>
        <taxon>Stappiaceae</taxon>
        <taxon>Stappia</taxon>
    </lineage>
</organism>
<dbReference type="PANTHER" id="PTHR40265:SF1">
    <property type="entry name" value="GLYOXALASE-LIKE DOMAIN-CONTAINING PROTEIN"/>
    <property type="match status" value="1"/>
</dbReference>
<reference evidence="2 3" key="1">
    <citation type="submission" date="2020-07" db="EMBL/GenBank/DDBJ databases">
        <authorList>
            <person name="Li M."/>
        </authorList>
    </citation>
    <scope>NUCLEOTIDE SEQUENCE [LARGE SCALE GENOMIC DNA]</scope>
    <source>
        <strain evidence="2 3">DSM 23284</strain>
    </source>
</reference>
<dbReference type="Pfam" id="PF13468">
    <property type="entry name" value="Glyoxalase_3"/>
    <property type="match status" value="1"/>
</dbReference>
<evidence type="ECO:0000259" key="1">
    <source>
        <dbReference type="Pfam" id="PF13468"/>
    </source>
</evidence>
<dbReference type="PANTHER" id="PTHR40265">
    <property type="entry name" value="BLL2707 PROTEIN"/>
    <property type="match status" value="1"/>
</dbReference>
<dbReference type="SUPFAM" id="SSF54593">
    <property type="entry name" value="Glyoxalase/Bleomycin resistance protein/Dihydroxybiphenyl dioxygenase"/>
    <property type="match status" value="1"/>
</dbReference>
<sequence>MHARGLDHLVWAVRDLDAAADCLQRLGFTVTPRARHPWGTENRCVQLDGFFIELLTVGEAAHIPPASNATFSFGAFNRDFLETGEGASMLVAESQDPAADRRAFEQAGLPVFAPFAFEREQTLADGGVRKVGFDLTFTRDRDDARNGFFTCHNRYPENFWSADYQQHDNGARELEAVIVVCDEPASHHIFYSAFTGVRDMRASSLGITIDTPRGAVRLFTPGAFAGLFAQAAPRDPAGAPVIAALVLRGADRAALVARLEKAGMDYVLAPEGLVVPETAEHGLSLVFA</sequence>
<reference evidence="2 3" key="2">
    <citation type="submission" date="2020-08" db="EMBL/GenBank/DDBJ databases">
        <title>Stappia taiwanensis sp. nov., isolated from a coastal thermal spring.</title>
        <authorList>
            <person name="Kampfer P."/>
        </authorList>
    </citation>
    <scope>NUCLEOTIDE SEQUENCE [LARGE SCALE GENOMIC DNA]</scope>
    <source>
        <strain evidence="2 3">DSM 23284</strain>
    </source>
</reference>